<dbReference type="Pfam" id="PF01612">
    <property type="entry name" value="DNA_pol_A_exo1"/>
    <property type="match status" value="1"/>
</dbReference>
<keyword evidence="14" id="KW-0175">Coiled coil</keyword>
<dbReference type="GO" id="GO:0008270">
    <property type="term" value="F:zinc ion binding"/>
    <property type="evidence" value="ECO:0007669"/>
    <property type="project" value="UniProtKB-KW"/>
</dbReference>
<evidence type="ECO:0000256" key="12">
    <source>
        <dbReference type="ARBA" id="ARBA00070365"/>
    </source>
</evidence>
<keyword evidence="6" id="KW-0378">Hydrolase</keyword>
<dbReference type="SMART" id="SM00341">
    <property type="entry name" value="HRDC"/>
    <property type="match status" value="1"/>
</dbReference>
<dbReference type="Gene3D" id="1.10.150.80">
    <property type="entry name" value="HRDC domain"/>
    <property type="match status" value="1"/>
</dbReference>
<dbReference type="PROSITE" id="PS50103">
    <property type="entry name" value="ZF_C3H1"/>
    <property type="match status" value="1"/>
</dbReference>
<evidence type="ECO:0000256" key="13">
    <source>
        <dbReference type="PROSITE-ProRule" id="PRU00723"/>
    </source>
</evidence>
<feature type="domain" description="HRDC" evidence="17">
    <location>
        <begin position="489"/>
        <end position="569"/>
    </location>
</feature>
<dbReference type="FunFam" id="1.10.150.80:FF:000001">
    <property type="entry name" value="Putative exosome component 10"/>
    <property type="match status" value="1"/>
</dbReference>
<dbReference type="GO" id="GO:0071035">
    <property type="term" value="P:nuclear polyadenylation-dependent rRNA catabolic process"/>
    <property type="evidence" value="ECO:0007669"/>
    <property type="project" value="TreeGrafter"/>
</dbReference>
<dbReference type="PANTHER" id="PTHR12124:SF47">
    <property type="entry name" value="EXOSOME COMPONENT 10"/>
    <property type="match status" value="1"/>
</dbReference>
<accession>A0AA39IRB5</accession>
<gene>
    <name evidence="18" type="ORF">QR680_010714</name>
</gene>
<evidence type="ECO:0000256" key="11">
    <source>
        <dbReference type="ARBA" id="ARBA00043957"/>
    </source>
</evidence>
<evidence type="ECO:0000313" key="19">
    <source>
        <dbReference type="Proteomes" id="UP001175271"/>
    </source>
</evidence>
<evidence type="ECO:0000256" key="5">
    <source>
        <dbReference type="ARBA" id="ARBA00022771"/>
    </source>
</evidence>
<evidence type="ECO:0000259" key="17">
    <source>
        <dbReference type="PROSITE" id="PS50967"/>
    </source>
</evidence>
<dbReference type="GO" id="GO:0071044">
    <property type="term" value="P:histone mRNA catabolic process"/>
    <property type="evidence" value="ECO:0007669"/>
    <property type="project" value="TreeGrafter"/>
</dbReference>
<keyword evidence="9" id="KW-0269">Exonuclease</keyword>
<feature type="compositionally biased region" description="Low complexity" evidence="15">
    <location>
        <begin position="884"/>
        <end position="905"/>
    </location>
</feature>
<keyword evidence="4 13" id="KW-0479">Metal-binding</keyword>
<keyword evidence="5 13" id="KW-0863">Zinc-finger</keyword>
<keyword evidence="2" id="KW-0698">rRNA processing</keyword>
<dbReference type="GO" id="GO:0000166">
    <property type="term" value="F:nucleotide binding"/>
    <property type="evidence" value="ECO:0007669"/>
    <property type="project" value="InterPro"/>
</dbReference>
<dbReference type="InterPro" id="IPR002121">
    <property type="entry name" value="HRDC_dom"/>
</dbReference>
<dbReference type="Pfam" id="PF00642">
    <property type="entry name" value="zf-CCCH"/>
    <property type="match status" value="1"/>
</dbReference>
<dbReference type="PROSITE" id="PS50967">
    <property type="entry name" value="HRDC"/>
    <property type="match status" value="1"/>
</dbReference>
<evidence type="ECO:0000256" key="2">
    <source>
        <dbReference type="ARBA" id="ARBA00022552"/>
    </source>
</evidence>
<keyword evidence="10" id="KW-0539">Nucleus</keyword>
<feature type="coiled-coil region" evidence="14">
    <location>
        <begin position="678"/>
        <end position="705"/>
    </location>
</feature>
<dbReference type="GO" id="GO:0071036">
    <property type="term" value="P:nuclear polyadenylation-dependent snoRNA catabolic process"/>
    <property type="evidence" value="ECO:0007669"/>
    <property type="project" value="TreeGrafter"/>
</dbReference>
<evidence type="ECO:0000256" key="10">
    <source>
        <dbReference type="ARBA" id="ARBA00023242"/>
    </source>
</evidence>
<dbReference type="AlphaFoldDB" id="A0AA39IRB5"/>
<keyword evidence="8" id="KW-0271">Exosome</keyword>
<sequence>MTEPAGASNVTQKDNDQESEVVQRQQKTKECAEKLFAQMKDLYKSVEGIPKCGGAYELYNSYPEFSTLMDHTRDRLAQISGKLLKGVGIKPPKSGGLHSNQAMVDLADNLCEKVSIGLDNLTRRNKKTEAKLIIPQIEMTAEQVPGGYRDDWSKYSALAAKVNPNAPKHNVIKISANALLKADGKPQSKFYDVQKVNADVPFVPILREKHHALKRPQRMTIHDGDEQGTSTKWQQDVDMDAAHPYEYEINMWSPPECQMKPIELGDLKPLTKETLKFVKTKEDLEELRDVLNSVAEFAVDIEHHHLRTFRGIVCLIQISTRTMDYIVDPFPLWKELHILNEPFTDPKILKVFHGGESDIKWLQRDFGIYVVNMFDTGRAMRILEYPKFGLAFLVKHFCDVDLDKQFQKSDWRIRPLSDEHINYARCDTHYLLYCYDRLRNELISKGNEVNNYLTAVYNGSKDICLEIFHNPRFEARGYEKLLSGRRKMNRRQLNALSELWQWRDETARRTDESLDYVLPDHMLLSIAEVLPREMQGIIACCSPVPPPVRNDLLVLHKIIFKSRELAVDENELNEVAFDLGFGDLTAALKNYERMLADTNRITKLKAILHTRLDVTNHPVDEELREMPAQTDFKIVVEKDFAKVFGDISSDRCYEYSPKLDLEKVARVVEKQNEWATPFEHYEVALAEAQREAERKRKIEEEEAKKRPKTTYTHLDPAAVRQPFQDTEETLATEVIPLQGEEMDDAEAGSSKASVPLMHYDDSQILTKKALKKKRKLIEKSADMIVGAGGDDEPKPREPKQARTGWTTATETAETVDYDQFDARMFSQKPKRGGYNPVAQMFRGKRGGAKRGRRGGGFTKPVARSMSYGGGGRGGRAHLVKTGRSQMSSNPSSSRSSEASSNKDSSATTSQASVKRMELTREEKYKTELCLNRDGTCRYGKDCWFAHSDQELRVRPDGRPPRKNQHLKVATPISVAVSEVALGSPEAALSTATDSPAPLSPSPFPPSLMQLFRMPPPHKNNFVPLIHCSLPGFPDPDEYRNILPMLTQVNRSTSGIPKNGHNFSTIVAEKERRGSIEGGL</sequence>
<dbReference type="GO" id="GO:0003727">
    <property type="term" value="F:single-stranded RNA binding"/>
    <property type="evidence" value="ECO:0007669"/>
    <property type="project" value="TreeGrafter"/>
</dbReference>
<evidence type="ECO:0000256" key="15">
    <source>
        <dbReference type="SAM" id="MobiDB-lite"/>
    </source>
</evidence>
<evidence type="ECO:0000256" key="7">
    <source>
        <dbReference type="ARBA" id="ARBA00022833"/>
    </source>
</evidence>
<evidence type="ECO:0000313" key="18">
    <source>
        <dbReference type="EMBL" id="KAK0428291.1"/>
    </source>
</evidence>
<evidence type="ECO:0000256" key="8">
    <source>
        <dbReference type="ARBA" id="ARBA00022835"/>
    </source>
</evidence>
<dbReference type="Pfam" id="PF00570">
    <property type="entry name" value="HRDC"/>
    <property type="match status" value="1"/>
</dbReference>
<dbReference type="GO" id="GO:0000175">
    <property type="term" value="F:3'-5'-RNA exonuclease activity"/>
    <property type="evidence" value="ECO:0007669"/>
    <property type="project" value="InterPro"/>
</dbReference>
<dbReference type="FunFam" id="3.30.420.10:FF:000059">
    <property type="entry name" value="Exosome complex exonuclease Rrp6"/>
    <property type="match status" value="1"/>
</dbReference>
<feature type="compositionally biased region" description="Basic residues" evidence="15">
    <location>
        <begin position="842"/>
        <end position="853"/>
    </location>
</feature>
<dbReference type="InterPro" id="IPR010997">
    <property type="entry name" value="HRDC-like_sf"/>
</dbReference>
<keyword evidence="7 13" id="KW-0862">Zinc</keyword>
<dbReference type="GO" id="GO:0071038">
    <property type="term" value="P:TRAMP-dependent tRNA surveillance pathway"/>
    <property type="evidence" value="ECO:0007669"/>
    <property type="project" value="TreeGrafter"/>
</dbReference>
<dbReference type="InterPro" id="IPR002562">
    <property type="entry name" value="3'-5'_exonuclease_dom"/>
</dbReference>
<feature type="compositionally biased region" description="Basic and acidic residues" evidence="15">
    <location>
        <begin position="791"/>
        <end position="800"/>
    </location>
</feature>
<dbReference type="Proteomes" id="UP001175271">
    <property type="component" value="Unassembled WGS sequence"/>
</dbReference>
<proteinExistence type="inferred from homology"/>
<dbReference type="SUPFAM" id="SSF53098">
    <property type="entry name" value="Ribonuclease H-like"/>
    <property type="match status" value="1"/>
</dbReference>
<dbReference type="GO" id="GO:0000176">
    <property type="term" value="C:nuclear exosome (RNase complex)"/>
    <property type="evidence" value="ECO:0007669"/>
    <property type="project" value="InterPro"/>
</dbReference>
<dbReference type="EMBL" id="JAUCMV010000001">
    <property type="protein sequence ID" value="KAK0428291.1"/>
    <property type="molecule type" value="Genomic_DNA"/>
</dbReference>
<dbReference type="SMART" id="SM00356">
    <property type="entry name" value="ZnF_C3H1"/>
    <property type="match status" value="1"/>
</dbReference>
<dbReference type="InterPro" id="IPR012337">
    <property type="entry name" value="RNaseH-like_sf"/>
</dbReference>
<dbReference type="InterPro" id="IPR044876">
    <property type="entry name" value="HRDC_dom_sf"/>
</dbReference>
<dbReference type="Pfam" id="PF08066">
    <property type="entry name" value="PMC2NT"/>
    <property type="match status" value="1"/>
</dbReference>
<feature type="domain" description="C3H1-type" evidence="16">
    <location>
        <begin position="923"/>
        <end position="949"/>
    </location>
</feature>
<comment type="caution">
    <text evidence="18">The sequence shown here is derived from an EMBL/GenBank/DDBJ whole genome shotgun (WGS) entry which is preliminary data.</text>
</comment>
<dbReference type="GO" id="GO:0071039">
    <property type="term" value="P:nuclear polyadenylation-dependent CUT catabolic process"/>
    <property type="evidence" value="ECO:0007669"/>
    <property type="project" value="TreeGrafter"/>
</dbReference>
<dbReference type="GO" id="GO:0000467">
    <property type="term" value="P:exonucleolytic trimming to generate mature 3'-end of 5.8S rRNA from tricistronic rRNA transcript (SSU-rRNA, 5.8S rRNA, LSU-rRNA)"/>
    <property type="evidence" value="ECO:0007669"/>
    <property type="project" value="InterPro"/>
</dbReference>
<reference evidence="18" key="1">
    <citation type="submission" date="2023-06" db="EMBL/GenBank/DDBJ databases">
        <title>Genomic analysis of the entomopathogenic nematode Steinernema hermaphroditum.</title>
        <authorList>
            <person name="Schwarz E.M."/>
            <person name="Heppert J.K."/>
            <person name="Baniya A."/>
            <person name="Schwartz H.T."/>
            <person name="Tan C.-H."/>
            <person name="Antoshechkin I."/>
            <person name="Sternberg P.W."/>
            <person name="Goodrich-Blair H."/>
            <person name="Dillman A.R."/>
        </authorList>
    </citation>
    <scope>NUCLEOTIDE SEQUENCE</scope>
    <source>
        <strain evidence="18">PS9179</strain>
        <tissue evidence="18">Whole animal</tissue>
    </source>
</reference>
<dbReference type="Gene3D" id="4.10.1000.10">
    <property type="entry name" value="Zinc finger, CCCH-type"/>
    <property type="match status" value="1"/>
</dbReference>
<evidence type="ECO:0000256" key="1">
    <source>
        <dbReference type="ARBA" id="ARBA00004123"/>
    </source>
</evidence>
<dbReference type="GO" id="GO:0071037">
    <property type="term" value="P:nuclear polyadenylation-dependent snRNA catabolic process"/>
    <property type="evidence" value="ECO:0007669"/>
    <property type="project" value="TreeGrafter"/>
</dbReference>
<dbReference type="CDD" id="cd06147">
    <property type="entry name" value="Rrp6p_like_exo"/>
    <property type="match status" value="1"/>
</dbReference>
<dbReference type="GO" id="GO:0005730">
    <property type="term" value="C:nucleolus"/>
    <property type="evidence" value="ECO:0007669"/>
    <property type="project" value="TreeGrafter"/>
</dbReference>
<dbReference type="GO" id="GO:0071040">
    <property type="term" value="P:nuclear polyadenylation-dependent antisense transcript catabolic process"/>
    <property type="evidence" value="ECO:0007669"/>
    <property type="project" value="TreeGrafter"/>
</dbReference>
<evidence type="ECO:0000259" key="16">
    <source>
        <dbReference type="PROSITE" id="PS50103"/>
    </source>
</evidence>
<dbReference type="PANTHER" id="PTHR12124">
    <property type="entry name" value="POLYMYOSITIS/SCLERODERMA AUTOANTIGEN-RELATED"/>
    <property type="match status" value="1"/>
</dbReference>
<evidence type="ECO:0000256" key="3">
    <source>
        <dbReference type="ARBA" id="ARBA00022722"/>
    </source>
</evidence>
<evidence type="ECO:0000256" key="9">
    <source>
        <dbReference type="ARBA" id="ARBA00022839"/>
    </source>
</evidence>
<name>A0AA39IRB5_9BILA</name>
<dbReference type="InterPro" id="IPR049559">
    <property type="entry name" value="Rrp6p-like_exo"/>
</dbReference>
<comment type="similarity">
    <text evidence="11">Belongs to the exosome component 10/RRP6 family.</text>
</comment>
<dbReference type="SUPFAM" id="SSF90229">
    <property type="entry name" value="CCCH zinc finger"/>
    <property type="match status" value="1"/>
</dbReference>
<feature type="zinc finger region" description="C3H1-type" evidence="13">
    <location>
        <begin position="923"/>
        <end position="949"/>
    </location>
</feature>
<protein>
    <recommendedName>
        <fullName evidence="12">Exosome complex component 10 homolog</fullName>
    </recommendedName>
</protein>
<dbReference type="Gene3D" id="3.30.420.10">
    <property type="entry name" value="Ribonuclease H-like superfamily/Ribonuclease H"/>
    <property type="match status" value="1"/>
</dbReference>
<dbReference type="SMART" id="SM00474">
    <property type="entry name" value="35EXOc"/>
    <property type="match status" value="1"/>
</dbReference>
<dbReference type="GO" id="GO:0071051">
    <property type="term" value="P:poly(A)-dependent snoRNA 3'-end processing"/>
    <property type="evidence" value="ECO:0007669"/>
    <property type="project" value="TreeGrafter"/>
</dbReference>
<dbReference type="InterPro" id="IPR036397">
    <property type="entry name" value="RNaseH_sf"/>
</dbReference>
<organism evidence="18 19">
    <name type="scientific">Steinernema hermaphroditum</name>
    <dbReference type="NCBI Taxonomy" id="289476"/>
    <lineage>
        <taxon>Eukaryota</taxon>
        <taxon>Metazoa</taxon>
        <taxon>Ecdysozoa</taxon>
        <taxon>Nematoda</taxon>
        <taxon>Chromadorea</taxon>
        <taxon>Rhabditida</taxon>
        <taxon>Tylenchina</taxon>
        <taxon>Panagrolaimomorpha</taxon>
        <taxon>Strongyloidoidea</taxon>
        <taxon>Steinernematidae</taxon>
        <taxon>Steinernema</taxon>
    </lineage>
</organism>
<feature type="region of interest" description="Disordered" evidence="15">
    <location>
        <begin position="827"/>
        <end position="918"/>
    </location>
</feature>
<feature type="region of interest" description="Disordered" evidence="15">
    <location>
        <begin position="1"/>
        <end position="26"/>
    </location>
</feature>
<dbReference type="InterPro" id="IPR012588">
    <property type="entry name" value="Exosome-assoc_fac_Rrp6_N"/>
</dbReference>
<keyword evidence="19" id="KW-1185">Reference proteome</keyword>
<evidence type="ECO:0000256" key="4">
    <source>
        <dbReference type="ARBA" id="ARBA00022723"/>
    </source>
</evidence>
<keyword evidence="3" id="KW-0540">Nuclease</keyword>
<dbReference type="InterPro" id="IPR045092">
    <property type="entry name" value="Rrp6-like"/>
</dbReference>
<dbReference type="InterPro" id="IPR000571">
    <property type="entry name" value="Znf_CCCH"/>
</dbReference>
<evidence type="ECO:0000256" key="6">
    <source>
        <dbReference type="ARBA" id="ARBA00022801"/>
    </source>
</evidence>
<comment type="subcellular location">
    <subcellularLocation>
        <location evidence="1">Nucleus</location>
    </subcellularLocation>
</comment>
<evidence type="ECO:0000256" key="14">
    <source>
        <dbReference type="SAM" id="Coils"/>
    </source>
</evidence>
<feature type="region of interest" description="Disordered" evidence="15">
    <location>
        <begin position="785"/>
        <end position="806"/>
    </location>
</feature>
<dbReference type="InterPro" id="IPR036855">
    <property type="entry name" value="Znf_CCCH_sf"/>
</dbReference>
<dbReference type="SUPFAM" id="SSF47819">
    <property type="entry name" value="HRDC-like"/>
    <property type="match status" value="1"/>
</dbReference>